<dbReference type="RefSeq" id="WP_109679189.1">
    <property type="nucleotide sequence ID" value="NZ_CP086615.1"/>
</dbReference>
<feature type="domain" description="HIRAN" evidence="3">
    <location>
        <begin position="1"/>
        <end position="99"/>
    </location>
</feature>
<evidence type="ECO:0000259" key="3">
    <source>
        <dbReference type="SMART" id="SM00910"/>
    </source>
</evidence>
<evidence type="ECO:0000313" key="5">
    <source>
        <dbReference type="Proteomes" id="UP000245474"/>
    </source>
</evidence>
<dbReference type="GO" id="GO:0016818">
    <property type="term" value="F:hydrolase activity, acting on acid anhydrides, in phosphorus-containing anhydrides"/>
    <property type="evidence" value="ECO:0007669"/>
    <property type="project" value="InterPro"/>
</dbReference>
<dbReference type="AlphaFoldDB" id="A0A2U2MZV7"/>
<gene>
    <name evidence="4" type="ORF">DEM34_12680</name>
</gene>
<evidence type="ECO:0000313" key="4">
    <source>
        <dbReference type="EMBL" id="PWG62323.1"/>
    </source>
</evidence>
<accession>A0A2U2MZV7</accession>
<keyword evidence="1" id="KW-0479">Metal-binding</keyword>
<keyword evidence="5" id="KW-1185">Reference proteome</keyword>
<organism evidence="4 5">
    <name type="scientific">Sediminicurvatus halobius</name>
    <dbReference type="NCBI Taxonomy" id="2182432"/>
    <lineage>
        <taxon>Bacteria</taxon>
        <taxon>Pseudomonadati</taxon>
        <taxon>Pseudomonadota</taxon>
        <taxon>Gammaproteobacteria</taxon>
        <taxon>Chromatiales</taxon>
        <taxon>Ectothiorhodospiraceae</taxon>
        <taxon>Sediminicurvatus</taxon>
    </lineage>
</organism>
<dbReference type="GO" id="GO:0003676">
    <property type="term" value="F:nucleic acid binding"/>
    <property type="evidence" value="ECO:0007669"/>
    <property type="project" value="InterPro"/>
</dbReference>
<protein>
    <recommendedName>
        <fullName evidence="3">HIRAN domain-containing protein</fullName>
    </recommendedName>
</protein>
<evidence type="ECO:0000256" key="2">
    <source>
        <dbReference type="ARBA" id="ARBA00022801"/>
    </source>
</evidence>
<keyword evidence="2" id="KW-0378">Hydrolase</keyword>
<proteinExistence type="predicted"/>
<dbReference type="Pfam" id="PF08797">
    <property type="entry name" value="HIRAN"/>
    <property type="match status" value="1"/>
</dbReference>
<dbReference type="OrthoDB" id="5769937at2"/>
<dbReference type="SMART" id="SM00910">
    <property type="entry name" value="HIRAN"/>
    <property type="match status" value="1"/>
</dbReference>
<evidence type="ECO:0000256" key="1">
    <source>
        <dbReference type="ARBA" id="ARBA00022723"/>
    </source>
</evidence>
<dbReference type="InterPro" id="IPR014905">
    <property type="entry name" value="HIRAN"/>
</dbReference>
<reference evidence="4 5" key="1">
    <citation type="submission" date="2018-05" db="EMBL/GenBank/DDBJ databases">
        <title>Spiribacter halobius sp. nov., a moderately halophilic bacterium isolated from marine solar saltern.</title>
        <authorList>
            <person name="Zheng W.-S."/>
            <person name="Lu D.-C."/>
            <person name="Du Z.-J."/>
        </authorList>
    </citation>
    <scope>NUCLEOTIDE SEQUENCE [LARGE SCALE GENOMIC DNA]</scope>
    <source>
        <strain evidence="4 5">E85</strain>
    </source>
</reference>
<sequence>MGNYSSYIAGIINKQRRKAASRLTSGSQLVAKREPDNPVDPNAVALYLGDHTMVGYIPARHASWLAERMDKGRSVFVQVKDVRLEGFFWNRRVFVDVTIKTGVDAE</sequence>
<dbReference type="Gene3D" id="3.30.70.2330">
    <property type="match status" value="1"/>
</dbReference>
<dbReference type="GO" id="GO:0008270">
    <property type="term" value="F:zinc ion binding"/>
    <property type="evidence" value="ECO:0007669"/>
    <property type="project" value="InterPro"/>
</dbReference>
<name>A0A2U2MZV7_9GAMM</name>
<dbReference type="Proteomes" id="UP000245474">
    <property type="component" value="Unassembled WGS sequence"/>
</dbReference>
<comment type="caution">
    <text evidence="4">The sequence shown here is derived from an EMBL/GenBank/DDBJ whole genome shotgun (WGS) entry which is preliminary data.</text>
</comment>
<dbReference type="EMBL" id="QFFI01000020">
    <property type="protein sequence ID" value="PWG62323.1"/>
    <property type="molecule type" value="Genomic_DNA"/>
</dbReference>